<dbReference type="STRING" id="446468.Ndas_2739"/>
<dbReference type="SUPFAM" id="SSF81606">
    <property type="entry name" value="PP2C-like"/>
    <property type="match status" value="1"/>
</dbReference>
<dbReference type="EMBL" id="CP002040">
    <property type="protein sequence ID" value="ADH68152.1"/>
    <property type="molecule type" value="Genomic_DNA"/>
</dbReference>
<feature type="domain" description="PPM-type phosphatase" evidence="1">
    <location>
        <begin position="65"/>
        <end position="252"/>
    </location>
</feature>
<dbReference type="GeneID" id="91485302"/>
<reference evidence="2 3" key="1">
    <citation type="journal article" date="2010" name="Stand. Genomic Sci.">
        <title>Complete genome sequence of Nocardiopsis dassonvillei type strain (IMRU 509).</title>
        <authorList>
            <person name="Sun H."/>
            <person name="Lapidus A."/>
            <person name="Nolan M."/>
            <person name="Lucas S."/>
            <person name="Del Rio T.G."/>
            <person name="Tice H."/>
            <person name="Cheng J.F."/>
            <person name="Tapia R."/>
            <person name="Han C."/>
            <person name="Goodwin L."/>
            <person name="Pitluck S."/>
            <person name="Pagani I."/>
            <person name="Ivanova N."/>
            <person name="Mavromatis K."/>
            <person name="Mikhailova N."/>
            <person name="Pati A."/>
            <person name="Chen A."/>
            <person name="Palaniappan K."/>
            <person name="Land M."/>
            <person name="Hauser L."/>
            <person name="Chang Y.J."/>
            <person name="Jeffries C.D."/>
            <person name="Djao O.D."/>
            <person name="Rohde M."/>
            <person name="Sikorski J."/>
            <person name="Goker M."/>
            <person name="Woyke T."/>
            <person name="Bristow J."/>
            <person name="Eisen J.A."/>
            <person name="Markowitz V."/>
            <person name="Hugenholtz P."/>
            <person name="Kyrpides N.C."/>
            <person name="Klenk H.P."/>
        </authorList>
    </citation>
    <scope>NUCLEOTIDE SEQUENCE [LARGE SCALE GENOMIC DNA]</scope>
    <source>
        <strain evidence="3">ATCC 23218 / DSM 43111 / CIP 107115 / JCM 7437 / KCTC 9190 / NBRC 14626 / NCTC 10488 / NRRL B-5397 / IMRU 509</strain>
    </source>
</reference>
<gene>
    <name evidence="2" type="ordered locus">Ndas_2739</name>
</gene>
<dbReference type="Gene3D" id="3.60.40.10">
    <property type="entry name" value="PPM-type phosphatase domain"/>
    <property type="match status" value="1"/>
</dbReference>
<dbReference type="KEGG" id="nda:Ndas_2739"/>
<sequence>MSGARKPLLVPSTTGTRWYLGQPGVRAWGVWAEKNPGQGEDAEPLWEHHTPSWSGIIGVFDGVGGAGSAFADADRSGHRATSAWVASRVAAMATREWFRATVSRPEPTDLAEVERLEEGVGSALRLMRPRERSRLTGRMIRQMPTTMAAVTYRIAGPEVQARALWAGDSRVYALDPRHGMTALTRDHTEEQDALEQLRQDPPMTNMLSASPDLFVESARVSLPQPCLLVCATDGFFGYVDTPHVFELLLLEALECAVDGESFAAELERRVRAYTGDDATLAAVAFGFDTFEAMRTGFAERLRILQKELAPPPRGADVEERRLWQEESWRRYRPVYESRMPQEREETP</sequence>
<dbReference type="eggNOG" id="COG0631">
    <property type="taxonomic scope" value="Bacteria"/>
</dbReference>
<dbReference type="HOGENOM" id="CLU_817945_0_0_11"/>
<dbReference type="OrthoDB" id="3808825at2"/>
<evidence type="ECO:0000313" key="3">
    <source>
        <dbReference type="Proteomes" id="UP000002219"/>
    </source>
</evidence>
<name>D7AYZ0_NOCDD</name>
<proteinExistence type="predicted"/>
<dbReference type="AlphaFoldDB" id="D7AYZ0"/>
<dbReference type="Proteomes" id="UP000002219">
    <property type="component" value="Chromosome 1"/>
</dbReference>
<dbReference type="RefSeq" id="WP_013153759.1">
    <property type="nucleotide sequence ID" value="NC_014210.1"/>
</dbReference>
<dbReference type="InterPro" id="IPR001932">
    <property type="entry name" value="PPM-type_phosphatase-like_dom"/>
</dbReference>
<dbReference type="Pfam" id="PF13672">
    <property type="entry name" value="PP2C_2"/>
    <property type="match status" value="1"/>
</dbReference>
<protein>
    <submittedName>
        <fullName evidence="2">Protein serine/threonine phosphatase</fullName>
    </submittedName>
</protein>
<organism evidence="2 3">
    <name type="scientific">Nocardiopsis dassonvillei (strain ATCC 23218 / DSM 43111 / CIP 107115 / JCM 7437 / KCTC 9190 / NBRC 14626 / NCTC 10488 / NRRL B-5397 / IMRU 509)</name>
    <name type="common">Actinomadura dassonvillei</name>
    <dbReference type="NCBI Taxonomy" id="446468"/>
    <lineage>
        <taxon>Bacteria</taxon>
        <taxon>Bacillati</taxon>
        <taxon>Actinomycetota</taxon>
        <taxon>Actinomycetes</taxon>
        <taxon>Streptosporangiales</taxon>
        <taxon>Nocardiopsidaceae</taxon>
        <taxon>Nocardiopsis</taxon>
    </lineage>
</organism>
<dbReference type="InterPro" id="IPR036457">
    <property type="entry name" value="PPM-type-like_dom_sf"/>
</dbReference>
<evidence type="ECO:0000313" key="2">
    <source>
        <dbReference type="EMBL" id="ADH68152.1"/>
    </source>
</evidence>
<evidence type="ECO:0000259" key="1">
    <source>
        <dbReference type="Pfam" id="PF13672"/>
    </source>
</evidence>
<accession>D7AYZ0</accession>
<keyword evidence="3" id="KW-1185">Reference proteome</keyword>